<evidence type="ECO:0000313" key="4">
    <source>
        <dbReference type="Proteomes" id="UP000517759"/>
    </source>
</evidence>
<organism evidence="3 4">
    <name type="scientific">Methylobacterium brachythecii</name>
    <dbReference type="NCBI Taxonomy" id="1176177"/>
    <lineage>
        <taxon>Bacteria</taxon>
        <taxon>Pseudomonadati</taxon>
        <taxon>Pseudomonadota</taxon>
        <taxon>Alphaproteobacteria</taxon>
        <taxon>Hyphomicrobiales</taxon>
        <taxon>Methylobacteriaceae</taxon>
        <taxon>Methylobacterium</taxon>
    </lineage>
</organism>
<reference evidence="3 4" key="3">
    <citation type="submission" date="2020-08" db="EMBL/GenBank/DDBJ databases">
        <title>Genomic Encyclopedia of Type Strains, Phase IV (KMG-IV): sequencing the most valuable type-strain genomes for metagenomic binning, comparative biology and taxonomic classification.</title>
        <authorList>
            <person name="Goeker M."/>
        </authorList>
    </citation>
    <scope>NUCLEOTIDE SEQUENCE [LARGE SCALE GENOMIC DNA]</scope>
    <source>
        <strain evidence="3 4">DSM 24105</strain>
    </source>
</reference>
<name>A0A7W6AKG9_9HYPH</name>
<evidence type="ECO:0000313" key="2">
    <source>
        <dbReference type="EMBL" id="GLS44395.1"/>
    </source>
</evidence>
<comment type="caution">
    <text evidence="3">The sequence shown here is derived from an EMBL/GenBank/DDBJ whole genome shotgun (WGS) entry which is preliminary data.</text>
</comment>
<reference evidence="2" key="1">
    <citation type="journal article" date="2014" name="Int. J. Syst. Evol. Microbiol.">
        <title>Complete genome of a new Firmicutes species belonging to the dominant human colonic microbiota ('Ruminococcus bicirculans') reveals two chromosomes and a selective capacity to utilize plant glucans.</title>
        <authorList>
            <consortium name="NISC Comparative Sequencing Program"/>
            <person name="Wegmann U."/>
            <person name="Louis P."/>
            <person name="Goesmann A."/>
            <person name="Henrissat B."/>
            <person name="Duncan S.H."/>
            <person name="Flint H.J."/>
        </authorList>
    </citation>
    <scope>NUCLEOTIDE SEQUENCE</scope>
    <source>
        <strain evidence="2">NBRC 107710</strain>
    </source>
</reference>
<evidence type="ECO:0000313" key="5">
    <source>
        <dbReference type="Proteomes" id="UP001156881"/>
    </source>
</evidence>
<dbReference type="RefSeq" id="WP_183511083.1">
    <property type="nucleotide sequence ID" value="NZ_BSPG01000011.1"/>
</dbReference>
<dbReference type="Proteomes" id="UP000517759">
    <property type="component" value="Unassembled WGS sequence"/>
</dbReference>
<dbReference type="Proteomes" id="UP001156881">
    <property type="component" value="Unassembled WGS sequence"/>
</dbReference>
<accession>A0A7W6AKG9</accession>
<reference evidence="5" key="2">
    <citation type="journal article" date="2019" name="Int. J. Syst. Evol. Microbiol.">
        <title>The Global Catalogue of Microorganisms (GCM) 10K type strain sequencing project: providing services to taxonomists for standard genome sequencing and annotation.</title>
        <authorList>
            <consortium name="The Broad Institute Genomics Platform"/>
            <consortium name="The Broad Institute Genome Sequencing Center for Infectious Disease"/>
            <person name="Wu L."/>
            <person name="Ma J."/>
        </authorList>
    </citation>
    <scope>NUCLEOTIDE SEQUENCE [LARGE SCALE GENOMIC DNA]</scope>
    <source>
        <strain evidence="5">NBRC 107710</strain>
    </source>
</reference>
<proteinExistence type="predicted"/>
<keyword evidence="5" id="KW-1185">Reference proteome</keyword>
<evidence type="ECO:0000256" key="1">
    <source>
        <dbReference type="SAM" id="MobiDB-lite"/>
    </source>
</evidence>
<sequence length="170" mass="18309">MATKKKGASPKVIKATSSGLQDAIRDAAGAKLRAKNAGANKATALGEYAKKSGFSNPVLGLVLKLHDWDDIKRTDFIRELLMAHDMMGWGKQSDLFDDIGEQIAEATKRAQDAENARKGKPTSTPGLPIEELAKGIKPLDEPAKPRRRSKNALPETKAADAPSRTPESVH</sequence>
<dbReference type="AlphaFoldDB" id="A0A7W6AKG9"/>
<reference evidence="2" key="4">
    <citation type="submission" date="2023-01" db="EMBL/GenBank/DDBJ databases">
        <title>Draft genome sequence of Methylobacterium brachythecii strain NBRC 107710.</title>
        <authorList>
            <person name="Sun Q."/>
            <person name="Mori K."/>
        </authorList>
    </citation>
    <scope>NUCLEOTIDE SEQUENCE</scope>
    <source>
        <strain evidence="2">NBRC 107710</strain>
    </source>
</reference>
<feature type="region of interest" description="Disordered" evidence="1">
    <location>
        <begin position="106"/>
        <end position="170"/>
    </location>
</feature>
<dbReference type="EMBL" id="BSPG01000011">
    <property type="protein sequence ID" value="GLS44395.1"/>
    <property type="molecule type" value="Genomic_DNA"/>
</dbReference>
<gene>
    <name evidence="2" type="ORF">GCM10007884_23830</name>
    <name evidence="3" type="ORF">GGR33_004625</name>
</gene>
<feature type="compositionally biased region" description="Basic and acidic residues" evidence="1">
    <location>
        <begin position="131"/>
        <end position="144"/>
    </location>
</feature>
<feature type="compositionally biased region" description="Basic and acidic residues" evidence="1">
    <location>
        <begin position="106"/>
        <end position="117"/>
    </location>
</feature>
<protein>
    <submittedName>
        <fullName evidence="3">Uncharacterized protein</fullName>
    </submittedName>
</protein>
<evidence type="ECO:0000313" key="3">
    <source>
        <dbReference type="EMBL" id="MBB3905097.1"/>
    </source>
</evidence>
<dbReference type="EMBL" id="JACIDN010000010">
    <property type="protein sequence ID" value="MBB3905097.1"/>
    <property type="molecule type" value="Genomic_DNA"/>
</dbReference>